<dbReference type="AlphaFoldDB" id="A0A6J7JX81"/>
<reference evidence="2" key="1">
    <citation type="submission" date="2020-05" db="EMBL/GenBank/DDBJ databases">
        <authorList>
            <person name="Chiriac C."/>
            <person name="Salcher M."/>
            <person name="Ghai R."/>
            <person name="Kavagutti S V."/>
        </authorList>
    </citation>
    <scope>NUCLEOTIDE SEQUENCE</scope>
</reference>
<sequence>MITTTNGSLASTASSTAAFANFGGTKTTDALAPVAATASETELKTGNIVPSISTVWPPLPGVTPPTIFVPAANIRLVCLLPSEPVIPCTITLLSLFKKMAII</sequence>
<evidence type="ECO:0000313" key="2">
    <source>
        <dbReference type="EMBL" id="CAB4948250.1"/>
    </source>
</evidence>
<dbReference type="EMBL" id="CAEZWY010000028">
    <property type="protein sequence ID" value="CAB4668375.1"/>
    <property type="molecule type" value="Genomic_DNA"/>
</dbReference>
<protein>
    <submittedName>
        <fullName evidence="2">Unannotated protein</fullName>
    </submittedName>
</protein>
<name>A0A6J7JX81_9ZZZZ</name>
<accession>A0A6J7JX81</accession>
<evidence type="ECO:0000313" key="1">
    <source>
        <dbReference type="EMBL" id="CAB4668375.1"/>
    </source>
</evidence>
<dbReference type="EMBL" id="CAFBNI010000086">
    <property type="protein sequence ID" value="CAB4948250.1"/>
    <property type="molecule type" value="Genomic_DNA"/>
</dbReference>
<proteinExistence type="predicted"/>
<organism evidence="2">
    <name type="scientific">freshwater metagenome</name>
    <dbReference type="NCBI Taxonomy" id="449393"/>
    <lineage>
        <taxon>unclassified sequences</taxon>
        <taxon>metagenomes</taxon>
        <taxon>ecological metagenomes</taxon>
    </lineage>
</organism>
<gene>
    <name evidence="1" type="ORF">UFOPK2312_00423</name>
    <name evidence="2" type="ORF">UFOPK3783_00709</name>
</gene>